<reference evidence="2 3" key="1">
    <citation type="journal article" date="2023" name="Hortic Res">
        <title>Pangenome of water caltrop reveals structural variations and asymmetric subgenome divergence after allopolyploidization.</title>
        <authorList>
            <person name="Zhang X."/>
            <person name="Chen Y."/>
            <person name="Wang L."/>
            <person name="Yuan Y."/>
            <person name="Fang M."/>
            <person name="Shi L."/>
            <person name="Lu R."/>
            <person name="Comes H.P."/>
            <person name="Ma Y."/>
            <person name="Chen Y."/>
            <person name="Huang G."/>
            <person name="Zhou Y."/>
            <person name="Zheng Z."/>
            <person name="Qiu Y."/>
        </authorList>
    </citation>
    <scope>NUCLEOTIDE SEQUENCE [LARGE SCALE GENOMIC DNA]</scope>
    <source>
        <strain evidence="2">F231</strain>
    </source>
</reference>
<evidence type="ECO:0000313" key="3">
    <source>
        <dbReference type="Proteomes" id="UP001346149"/>
    </source>
</evidence>
<dbReference type="AlphaFoldDB" id="A0AAN7QBY6"/>
<accession>A0AAN7QBY6</accession>
<dbReference type="Proteomes" id="UP001346149">
    <property type="component" value="Unassembled WGS sequence"/>
</dbReference>
<keyword evidence="3" id="KW-1185">Reference proteome</keyword>
<gene>
    <name evidence="2" type="ORF">SAY86_008956</name>
</gene>
<name>A0AAN7QBY6_TRANT</name>
<comment type="caution">
    <text evidence="2">The sequence shown here is derived from an EMBL/GenBank/DDBJ whole genome shotgun (WGS) entry which is preliminary data.</text>
</comment>
<proteinExistence type="predicted"/>
<evidence type="ECO:0000256" key="1">
    <source>
        <dbReference type="SAM" id="MobiDB-lite"/>
    </source>
</evidence>
<sequence length="62" mass="6539">MSGTNVGSHARLPVPASPSSGQSILNIEHIPRTLEARQVSLTSDICSPLDGIAGERDCILRN</sequence>
<protein>
    <submittedName>
        <fullName evidence="2">Uncharacterized protein</fullName>
    </submittedName>
</protein>
<dbReference type="EMBL" id="JAXQNO010000024">
    <property type="protein sequence ID" value="KAK4763188.1"/>
    <property type="molecule type" value="Genomic_DNA"/>
</dbReference>
<feature type="region of interest" description="Disordered" evidence="1">
    <location>
        <begin position="1"/>
        <end position="24"/>
    </location>
</feature>
<evidence type="ECO:0000313" key="2">
    <source>
        <dbReference type="EMBL" id="KAK4763188.1"/>
    </source>
</evidence>
<organism evidence="2 3">
    <name type="scientific">Trapa natans</name>
    <name type="common">Water chestnut</name>
    <dbReference type="NCBI Taxonomy" id="22666"/>
    <lineage>
        <taxon>Eukaryota</taxon>
        <taxon>Viridiplantae</taxon>
        <taxon>Streptophyta</taxon>
        <taxon>Embryophyta</taxon>
        <taxon>Tracheophyta</taxon>
        <taxon>Spermatophyta</taxon>
        <taxon>Magnoliopsida</taxon>
        <taxon>eudicotyledons</taxon>
        <taxon>Gunneridae</taxon>
        <taxon>Pentapetalae</taxon>
        <taxon>rosids</taxon>
        <taxon>malvids</taxon>
        <taxon>Myrtales</taxon>
        <taxon>Lythraceae</taxon>
        <taxon>Trapa</taxon>
    </lineage>
</organism>